<keyword evidence="3" id="KW-1185">Reference proteome</keyword>
<dbReference type="Gene3D" id="3.40.50.10540">
    <property type="entry name" value="Crotonobetainyl-coa:carnitine coa-transferase, domain 1"/>
    <property type="match status" value="1"/>
</dbReference>
<gene>
    <name evidence="2" type="ORF">H9650_14145</name>
</gene>
<dbReference type="PANTHER" id="PTHR48207">
    <property type="entry name" value="SUCCINATE--HYDROXYMETHYLGLUTARATE COA-TRANSFERASE"/>
    <property type="match status" value="1"/>
</dbReference>
<dbReference type="InterPro" id="IPR050483">
    <property type="entry name" value="CoA-transferase_III_domain"/>
</dbReference>
<comment type="caution">
    <text evidence="2">The sequence shown here is derived from an EMBL/GenBank/DDBJ whole genome shotgun (WGS) entry which is preliminary data.</text>
</comment>
<dbReference type="InterPro" id="IPR044855">
    <property type="entry name" value="CoA-Trfase_III_dom3_sf"/>
</dbReference>
<dbReference type="Proteomes" id="UP000640786">
    <property type="component" value="Unassembled WGS sequence"/>
</dbReference>
<dbReference type="InterPro" id="IPR003673">
    <property type="entry name" value="CoA-Trfase_fam_III"/>
</dbReference>
<dbReference type="PANTHER" id="PTHR48207:SF3">
    <property type="entry name" value="SUCCINATE--HYDROXYMETHYLGLUTARATE COA-TRANSFERASE"/>
    <property type="match status" value="1"/>
</dbReference>
<keyword evidence="1 2" id="KW-0808">Transferase</keyword>
<dbReference type="InterPro" id="IPR023606">
    <property type="entry name" value="CoA-Trfase_III_dom_1_sf"/>
</dbReference>
<reference evidence="2 3" key="1">
    <citation type="submission" date="2020-08" db="EMBL/GenBank/DDBJ databases">
        <title>A Genomic Blueprint of the Chicken Gut Microbiome.</title>
        <authorList>
            <person name="Gilroy R."/>
            <person name="Ravi A."/>
            <person name="Getino M."/>
            <person name="Pursley I."/>
            <person name="Horton D.L."/>
            <person name="Alikhan N.-F."/>
            <person name="Baker D."/>
            <person name="Gharbi K."/>
            <person name="Hall N."/>
            <person name="Watson M."/>
            <person name="Adriaenssens E.M."/>
            <person name="Foster-Nyarko E."/>
            <person name="Jarju S."/>
            <person name="Secka A."/>
            <person name="Antonio M."/>
            <person name="Oren A."/>
            <person name="Chaudhuri R."/>
            <person name="La Ragione R.M."/>
            <person name="Hildebrand F."/>
            <person name="Pallen M.J."/>
        </authorList>
    </citation>
    <scope>NUCLEOTIDE SEQUENCE [LARGE SCALE GENOMIC DNA]</scope>
    <source>
        <strain evidence="2 3">Sa2BUA9</strain>
    </source>
</reference>
<sequence length="397" mass="44148">MAQALTGMKIVDLSQVLAGPYCSMVLADMGAEVIKVEKYPNGDDTRQMGPYVKEESYMYMMVNRNKRGICLNLKKEEGIQILKELVKDADVIIENYRPGVTNKLGIDYETLKAINPSLIYCSISGYGQTGPYKNKGGYDIMAQGLSGIMDMTGEREGKPVKVGIAIHDIAAAQTAIQSILSAYIYRLKSGVGQYIDVSLVDAGLAWTVWEAAAYFGKGEIPKRNSTAHRVSSPYQGFQTKDGSILIGAGNQKLWEKFCLYVINKPEWINDKRFLTNSIRTQNVNQLELEIESVLQEKCSSEWLSLLDEHGIPCSPIYSYDQALEDEHILSRDMVLNYEHPIAGPMKTLGFPAKFSETPGQLRSPAPLLGQHNQEVLDELGFTEEKIRELVSNGVLNN</sequence>
<dbReference type="SUPFAM" id="SSF89796">
    <property type="entry name" value="CoA-transferase family III (CaiB/BaiF)"/>
    <property type="match status" value="1"/>
</dbReference>
<organism evidence="2 3">
    <name type="scientific">Psychrobacillus faecigallinarum</name>
    <dbReference type="NCBI Taxonomy" id="2762235"/>
    <lineage>
        <taxon>Bacteria</taxon>
        <taxon>Bacillati</taxon>
        <taxon>Bacillota</taxon>
        <taxon>Bacilli</taxon>
        <taxon>Bacillales</taxon>
        <taxon>Bacillaceae</taxon>
        <taxon>Psychrobacillus</taxon>
    </lineage>
</organism>
<evidence type="ECO:0000313" key="3">
    <source>
        <dbReference type="Proteomes" id="UP000640786"/>
    </source>
</evidence>
<dbReference type="Pfam" id="PF02515">
    <property type="entry name" value="CoA_transf_3"/>
    <property type="match status" value="1"/>
</dbReference>
<dbReference type="EMBL" id="JACSQO010000007">
    <property type="protein sequence ID" value="MBD7945263.1"/>
    <property type="molecule type" value="Genomic_DNA"/>
</dbReference>
<protein>
    <submittedName>
        <fullName evidence="2">CoA transferase</fullName>
    </submittedName>
</protein>
<proteinExistence type="predicted"/>
<evidence type="ECO:0000256" key="1">
    <source>
        <dbReference type="ARBA" id="ARBA00022679"/>
    </source>
</evidence>
<dbReference type="GO" id="GO:0016740">
    <property type="term" value="F:transferase activity"/>
    <property type="evidence" value="ECO:0007669"/>
    <property type="project" value="UniProtKB-KW"/>
</dbReference>
<dbReference type="Gene3D" id="3.30.1540.10">
    <property type="entry name" value="formyl-coa transferase, domain 3"/>
    <property type="match status" value="1"/>
</dbReference>
<evidence type="ECO:0000313" key="2">
    <source>
        <dbReference type="EMBL" id="MBD7945263.1"/>
    </source>
</evidence>
<name>A0ABR8RBV7_9BACI</name>
<accession>A0ABR8RBV7</accession>